<gene>
    <name evidence="9" type="primary">yicG</name>
    <name evidence="9" type="ORF">NCTC10529_00191</name>
</gene>
<evidence type="ECO:0000256" key="1">
    <source>
        <dbReference type="ARBA" id="ARBA00004651"/>
    </source>
</evidence>
<dbReference type="PANTHER" id="PTHR30506">
    <property type="entry name" value="INNER MEMBRANE PROTEIN"/>
    <property type="match status" value="1"/>
</dbReference>
<evidence type="ECO:0000256" key="6">
    <source>
        <dbReference type="ARBA" id="ARBA00023136"/>
    </source>
</evidence>
<accession>A0AAX2J1K1</accession>
<dbReference type="Pfam" id="PF03458">
    <property type="entry name" value="Gly_transporter"/>
    <property type="match status" value="2"/>
</dbReference>
<evidence type="ECO:0000256" key="4">
    <source>
        <dbReference type="ARBA" id="ARBA00022692"/>
    </source>
</evidence>
<comment type="similarity">
    <text evidence="2">Belongs to the UPF0126 family.</text>
</comment>
<organism evidence="9 10">
    <name type="scientific">Kingella kingae</name>
    <dbReference type="NCBI Taxonomy" id="504"/>
    <lineage>
        <taxon>Bacteria</taxon>
        <taxon>Pseudomonadati</taxon>
        <taxon>Pseudomonadota</taxon>
        <taxon>Betaproteobacteria</taxon>
        <taxon>Neisseriales</taxon>
        <taxon>Neisseriaceae</taxon>
        <taxon>Kingella</taxon>
    </lineage>
</organism>
<dbReference type="GeneID" id="93261517"/>
<feature type="transmembrane region" description="Helical" evidence="7">
    <location>
        <begin position="15"/>
        <end position="35"/>
    </location>
</feature>
<feature type="transmembrane region" description="Helical" evidence="7">
    <location>
        <begin position="75"/>
        <end position="92"/>
    </location>
</feature>
<dbReference type="RefSeq" id="WP_003788226.1">
    <property type="nucleotide sequence ID" value="NZ_CP045141.1"/>
</dbReference>
<name>A0AAX2J1K1_KINKI</name>
<evidence type="ECO:0000313" key="10">
    <source>
        <dbReference type="Proteomes" id="UP000248598"/>
    </source>
</evidence>
<keyword evidence="3" id="KW-1003">Cell membrane</keyword>
<evidence type="ECO:0000256" key="7">
    <source>
        <dbReference type="SAM" id="Phobius"/>
    </source>
</evidence>
<proteinExistence type="inferred from homology"/>
<keyword evidence="5 7" id="KW-1133">Transmembrane helix</keyword>
<dbReference type="GO" id="GO:0005886">
    <property type="term" value="C:plasma membrane"/>
    <property type="evidence" value="ECO:0007669"/>
    <property type="project" value="UniProtKB-SubCell"/>
</dbReference>
<dbReference type="AlphaFoldDB" id="A0AAX2J1K1"/>
<protein>
    <submittedName>
        <fullName evidence="9">Predicted membrane protein</fullName>
    </submittedName>
</protein>
<feature type="domain" description="Glycine transporter" evidence="8">
    <location>
        <begin position="18"/>
        <end position="92"/>
    </location>
</feature>
<evidence type="ECO:0000256" key="2">
    <source>
        <dbReference type="ARBA" id="ARBA00008193"/>
    </source>
</evidence>
<feature type="domain" description="Glycine transporter" evidence="8">
    <location>
        <begin position="104"/>
        <end position="176"/>
    </location>
</feature>
<dbReference type="PANTHER" id="PTHR30506:SF3">
    <property type="entry name" value="UPF0126 INNER MEMBRANE PROTEIN YADS-RELATED"/>
    <property type="match status" value="1"/>
</dbReference>
<feature type="transmembrane region" description="Helical" evidence="7">
    <location>
        <begin position="161"/>
        <end position="181"/>
    </location>
</feature>
<dbReference type="InterPro" id="IPR005115">
    <property type="entry name" value="Gly_transporter"/>
</dbReference>
<keyword evidence="6 7" id="KW-0472">Membrane</keyword>
<evidence type="ECO:0000259" key="8">
    <source>
        <dbReference type="Pfam" id="PF03458"/>
    </source>
</evidence>
<dbReference type="KEGG" id="kki:KKKWG1_0016"/>
<dbReference type="EMBL" id="LS483426">
    <property type="protein sequence ID" value="SQH24042.1"/>
    <property type="molecule type" value="Genomic_DNA"/>
</dbReference>
<feature type="transmembrane region" description="Helical" evidence="7">
    <location>
        <begin position="104"/>
        <end position="122"/>
    </location>
</feature>
<keyword evidence="4 7" id="KW-0812">Transmembrane</keyword>
<evidence type="ECO:0000313" key="9">
    <source>
        <dbReference type="EMBL" id="SQH24042.1"/>
    </source>
</evidence>
<feature type="transmembrane region" description="Helical" evidence="7">
    <location>
        <begin position="187"/>
        <end position="206"/>
    </location>
</feature>
<reference evidence="9 10" key="1">
    <citation type="submission" date="2018-06" db="EMBL/GenBank/DDBJ databases">
        <authorList>
            <consortium name="Pathogen Informatics"/>
            <person name="Doyle S."/>
        </authorList>
    </citation>
    <scope>NUCLEOTIDE SEQUENCE [LARGE SCALE GENOMIC DNA]</scope>
    <source>
        <strain evidence="9 10">NCTC10529</strain>
    </source>
</reference>
<sequence length="218" mass="24281">MLDQLPHNLPSVSSIIYTLDMIGVAACTVAATMLAKRLNFDMFGAFMISFLGSVGGGTVRDLLLNRHPIFWLHDLNYLYWIFAVSLVVQIFYHSFDRVDKALRWFDALGLAAFTIIGAQAAISRGMSAPIVLLMGAITSVAGGMMRDIVCRKIPLVLQKEIYITASIIGSAYYLALPSHWAGDWFRSISAMCLIFAIRMLAVYRGWNLPTLTLPNRRK</sequence>
<evidence type="ECO:0000256" key="3">
    <source>
        <dbReference type="ARBA" id="ARBA00022475"/>
    </source>
</evidence>
<evidence type="ECO:0000256" key="5">
    <source>
        <dbReference type="ARBA" id="ARBA00022989"/>
    </source>
</evidence>
<comment type="subcellular location">
    <subcellularLocation>
        <location evidence="1">Cell membrane</location>
        <topology evidence="1">Multi-pass membrane protein</topology>
    </subcellularLocation>
</comment>
<feature type="transmembrane region" description="Helical" evidence="7">
    <location>
        <begin position="128"/>
        <end position="149"/>
    </location>
</feature>
<feature type="transmembrane region" description="Helical" evidence="7">
    <location>
        <begin position="42"/>
        <end position="63"/>
    </location>
</feature>
<dbReference type="Proteomes" id="UP000248598">
    <property type="component" value="Chromosome 1"/>
</dbReference>